<dbReference type="InterPro" id="IPR029787">
    <property type="entry name" value="Nucleotide_cyclase"/>
</dbReference>
<dbReference type="InterPro" id="IPR033479">
    <property type="entry name" value="dCache_1"/>
</dbReference>
<gene>
    <name evidence="12" type="ORF">GCM10011369_29830</name>
</gene>
<dbReference type="SMART" id="SM00267">
    <property type="entry name" value="GGDEF"/>
    <property type="match status" value="1"/>
</dbReference>
<keyword evidence="5 9" id="KW-0812">Transmembrane</keyword>
<dbReference type="GO" id="GO:0005886">
    <property type="term" value="C:plasma membrane"/>
    <property type="evidence" value="ECO:0007669"/>
    <property type="project" value="UniProtKB-SubCell"/>
</dbReference>
<dbReference type="InterPro" id="IPR029151">
    <property type="entry name" value="Sensor-like_sf"/>
</dbReference>
<evidence type="ECO:0000259" key="10">
    <source>
        <dbReference type="PROSITE" id="PS50885"/>
    </source>
</evidence>
<dbReference type="InterPro" id="IPR003660">
    <property type="entry name" value="HAMP_dom"/>
</dbReference>
<dbReference type="InterPro" id="IPR000160">
    <property type="entry name" value="GGDEF_dom"/>
</dbReference>
<keyword evidence="6 9" id="KW-1133">Transmembrane helix</keyword>
<comment type="caution">
    <text evidence="12">The sequence shown here is derived from an EMBL/GenBank/DDBJ whole genome shotgun (WGS) entry which is preliminary data.</text>
</comment>
<dbReference type="Gene3D" id="6.10.340.10">
    <property type="match status" value="1"/>
</dbReference>
<dbReference type="GO" id="GO:0052621">
    <property type="term" value="F:diguanylate cyclase activity"/>
    <property type="evidence" value="ECO:0007669"/>
    <property type="project" value="UniProtKB-EC"/>
</dbReference>
<dbReference type="CDD" id="cd01949">
    <property type="entry name" value="GGDEF"/>
    <property type="match status" value="1"/>
</dbReference>
<dbReference type="PROSITE" id="PS50887">
    <property type="entry name" value="GGDEF"/>
    <property type="match status" value="1"/>
</dbReference>
<dbReference type="Gene3D" id="3.30.450.20">
    <property type="entry name" value="PAS domain"/>
    <property type="match status" value="1"/>
</dbReference>
<dbReference type="CDD" id="cd18773">
    <property type="entry name" value="PDC1_HK_sensor"/>
    <property type="match status" value="1"/>
</dbReference>
<evidence type="ECO:0000256" key="5">
    <source>
        <dbReference type="ARBA" id="ARBA00022692"/>
    </source>
</evidence>
<keyword evidence="7 9" id="KW-0472">Membrane</keyword>
<feature type="domain" description="GGDEF" evidence="11">
    <location>
        <begin position="421"/>
        <end position="558"/>
    </location>
</feature>
<evidence type="ECO:0000256" key="4">
    <source>
        <dbReference type="ARBA" id="ARBA00022475"/>
    </source>
</evidence>
<dbReference type="FunFam" id="3.30.70.270:FF:000001">
    <property type="entry name" value="Diguanylate cyclase domain protein"/>
    <property type="match status" value="1"/>
</dbReference>
<dbReference type="SMART" id="SM00304">
    <property type="entry name" value="HAMP"/>
    <property type="match status" value="1"/>
</dbReference>
<dbReference type="Pfam" id="PF02743">
    <property type="entry name" value="dCache_1"/>
    <property type="match status" value="1"/>
</dbReference>
<comment type="subcellular location">
    <subcellularLocation>
        <location evidence="2">Cell membrane</location>
        <topology evidence="2">Multi-pass membrane protein</topology>
    </subcellularLocation>
</comment>
<dbReference type="PANTHER" id="PTHR45138:SF9">
    <property type="entry name" value="DIGUANYLATE CYCLASE DGCM-RELATED"/>
    <property type="match status" value="1"/>
</dbReference>
<evidence type="ECO:0000259" key="11">
    <source>
        <dbReference type="PROSITE" id="PS50887"/>
    </source>
</evidence>
<feature type="transmembrane region" description="Helical" evidence="9">
    <location>
        <begin position="294"/>
        <end position="314"/>
    </location>
</feature>
<dbReference type="SUPFAM" id="SSF158472">
    <property type="entry name" value="HAMP domain-like"/>
    <property type="match status" value="1"/>
</dbReference>
<dbReference type="PANTHER" id="PTHR45138">
    <property type="entry name" value="REGULATORY COMPONENTS OF SENSORY TRANSDUCTION SYSTEM"/>
    <property type="match status" value="1"/>
</dbReference>
<comment type="cofactor">
    <cofactor evidence="1">
        <name>Mg(2+)</name>
        <dbReference type="ChEBI" id="CHEBI:18420"/>
    </cofactor>
</comment>
<dbReference type="Proteomes" id="UP000619743">
    <property type="component" value="Unassembled WGS sequence"/>
</dbReference>
<evidence type="ECO:0000256" key="7">
    <source>
        <dbReference type="ARBA" id="ARBA00023136"/>
    </source>
</evidence>
<evidence type="ECO:0000313" key="12">
    <source>
        <dbReference type="EMBL" id="GGA85835.1"/>
    </source>
</evidence>
<dbReference type="GO" id="GO:0043709">
    <property type="term" value="P:cell adhesion involved in single-species biofilm formation"/>
    <property type="evidence" value="ECO:0007669"/>
    <property type="project" value="TreeGrafter"/>
</dbReference>
<dbReference type="InterPro" id="IPR043128">
    <property type="entry name" value="Rev_trsase/Diguanyl_cyclase"/>
</dbReference>
<dbReference type="Pfam" id="PF00672">
    <property type="entry name" value="HAMP"/>
    <property type="match status" value="1"/>
</dbReference>
<dbReference type="EC" id="2.7.7.65" evidence="3"/>
<keyword evidence="13" id="KW-1185">Reference proteome</keyword>
<dbReference type="EMBL" id="BMDX01000019">
    <property type="protein sequence ID" value="GGA85835.1"/>
    <property type="molecule type" value="Genomic_DNA"/>
</dbReference>
<evidence type="ECO:0000256" key="6">
    <source>
        <dbReference type="ARBA" id="ARBA00022989"/>
    </source>
</evidence>
<evidence type="ECO:0000256" key="9">
    <source>
        <dbReference type="SAM" id="Phobius"/>
    </source>
</evidence>
<keyword evidence="4" id="KW-1003">Cell membrane</keyword>
<protein>
    <recommendedName>
        <fullName evidence="3">diguanylate cyclase</fullName>
        <ecNumber evidence="3">2.7.7.65</ecNumber>
    </recommendedName>
</protein>
<dbReference type="CDD" id="cd06225">
    <property type="entry name" value="HAMP"/>
    <property type="match status" value="1"/>
</dbReference>
<dbReference type="AlphaFoldDB" id="A0A8J2U8A8"/>
<dbReference type="Gene3D" id="3.30.70.270">
    <property type="match status" value="1"/>
</dbReference>
<dbReference type="SUPFAM" id="SSF55073">
    <property type="entry name" value="Nucleotide cyclase"/>
    <property type="match status" value="1"/>
</dbReference>
<dbReference type="InterPro" id="IPR050469">
    <property type="entry name" value="Diguanylate_Cyclase"/>
</dbReference>
<dbReference type="Pfam" id="PF00990">
    <property type="entry name" value="GGDEF"/>
    <property type="match status" value="1"/>
</dbReference>
<evidence type="ECO:0000256" key="1">
    <source>
        <dbReference type="ARBA" id="ARBA00001946"/>
    </source>
</evidence>
<reference evidence="13" key="1">
    <citation type="journal article" date="2019" name="Int. J. Syst. Evol. Microbiol.">
        <title>The Global Catalogue of Microorganisms (GCM) 10K type strain sequencing project: providing services to taxonomists for standard genome sequencing and annotation.</title>
        <authorList>
            <consortium name="The Broad Institute Genomics Platform"/>
            <consortium name="The Broad Institute Genome Sequencing Center for Infectious Disease"/>
            <person name="Wu L."/>
            <person name="Ma J."/>
        </authorList>
    </citation>
    <scope>NUCLEOTIDE SEQUENCE [LARGE SCALE GENOMIC DNA]</scope>
    <source>
        <strain evidence="13">CGMCC 1.10130</strain>
    </source>
</reference>
<proteinExistence type="predicted"/>
<dbReference type="NCBIfam" id="TIGR00254">
    <property type="entry name" value="GGDEF"/>
    <property type="match status" value="1"/>
</dbReference>
<accession>A0A8J2U8A8</accession>
<comment type="catalytic activity">
    <reaction evidence="8">
        <text>2 GTP = 3',3'-c-di-GMP + 2 diphosphate</text>
        <dbReference type="Rhea" id="RHEA:24898"/>
        <dbReference type="ChEBI" id="CHEBI:33019"/>
        <dbReference type="ChEBI" id="CHEBI:37565"/>
        <dbReference type="ChEBI" id="CHEBI:58805"/>
        <dbReference type="EC" id="2.7.7.65"/>
    </reaction>
</comment>
<dbReference type="GO" id="GO:0007165">
    <property type="term" value="P:signal transduction"/>
    <property type="evidence" value="ECO:0007669"/>
    <property type="project" value="InterPro"/>
</dbReference>
<name>A0A8J2U8A8_9GAMM</name>
<dbReference type="GO" id="GO:1902201">
    <property type="term" value="P:negative regulation of bacterial-type flagellum-dependent cell motility"/>
    <property type="evidence" value="ECO:0007669"/>
    <property type="project" value="TreeGrafter"/>
</dbReference>
<evidence type="ECO:0000256" key="3">
    <source>
        <dbReference type="ARBA" id="ARBA00012528"/>
    </source>
</evidence>
<evidence type="ECO:0000313" key="13">
    <source>
        <dbReference type="Proteomes" id="UP000619743"/>
    </source>
</evidence>
<evidence type="ECO:0000256" key="8">
    <source>
        <dbReference type="ARBA" id="ARBA00034247"/>
    </source>
</evidence>
<sequence length="559" mass="63170">MQMSIRYKILIMLLLLAFATHSIVTSVYYFSSQKIVKDLAKYHLVSMANVQHQRMKGMIQANWDKLNLISSRTQMRTSFRRFMQDGDNESLSLVRRILQDAVRQSETIKDIFILNSKGTAIVSSARSKDGQSFASHQLFDQGLSHQTTSMLLAEEEYQAPTFIFSSPLLLDGELLGVVAMQVNMDRLNDFMRDYSGLGQTGEVFMATKTYRNNILVFTPLRFEDSLQLFSSGAGMSELIAEDFRGGEDILKSVEDYRGKPVFAISRLIPEFDIVIIVKMDEEEVLSINEDLKHLIIYLIFFLLIVVLVASLVLAHKITRPVINLTEVAVMISEGHLEKRIKNFTDDELGRLAQALNTMADRLIQSNLVLEEKVEAKTSELRAVNAKLEQLAQTDALTGLKNRGYFDGQAEIEWRRNMRNSTHLSFLLIDIDYFKRVNDNMGHSTGDKYLKSVAGALKETIRRAEDIVARLGGEEFVVLLGNTIESEALQMADRIHQQIEKLELPNEYSDVANYVTVSIGLYSAIPSPDSTIETSLELADKALYEAKAAGRNRTVVYKTN</sequence>
<evidence type="ECO:0000256" key="2">
    <source>
        <dbReference type="ARBA" id="ARBA00004651"/>
    </source>
</evidence>
<feature type="domain" description="HAMP" evidence="10">
    <location>
        <begin position="315"/>
        <end position="367"/>
    </location>
</feature>
<dbReference type="PROSITE" id="PS50885">
    <property type="entry name" value="HAMP"/>
    <property type="match status" value="1"/>
</dbReference>
<dbReference type="SUPFAM" id="SSF103190">
    <property type="entry name" value="Sensory domain-like"/>
    <property type="match status" value="1"/>
</dbReference>
<organism evidence="12 13">
    <name type="scientific">Neiella marina</name>
    <dbReference type="NCBI Taxonomy" id="508461"/>
    <lineage>
        <taxon>Bacteria</taxon>
        <taxon>Pseudomonadati</taxon>
        <taxon>Pseudomonadota</taxon>
        <taxon>Gammaproteobacteria</taxon>
        <taxon>Alteromonadales</taxon>
        <taxon>Echinimonadaceae</taxon>
        <taxon>Neiella</taxon>
    </lineage>
</organism>